<evidence type="ECO:0000256" key="5">
    <source>
        <dbReference type="ARBA" id="ARBA00038306"/>
    </source>
</evidence>
<keyword evidence="3" id="KW-0472">Membrane</keyword>
<keyword evidence="9" id="KW-1185">Reference proteome</keyword>
<dbReference type="AlphaFoldDB" id="A0A212QK99"/>
<evidence type="ECO:0000256" key="1">
    <source>
        <dbReference type="ARBA" id="ARBA00004442"/>
    </source>
</evidence>
<evidence type="ECO:0000313" key="9">
    <source>
        <dbReference type="Proteomes" id="UP000198418"/>
    </source>
</evidence>
<evidence type="ECO:0000256" key="6">
    <source>
        <dbReference type="SAM" id="SignalP"/>
    </source>
</evidence>
<dbReference type="Proteomes" id="UP000198418">
    <property type="component" value="Unassembled WGS sequence"/>
</dbReference>
<dbReference type="Pfam" id="PF13505">
    <property type="entry name" value="OMP_b-brl"/>
    <property type="match status" value="1"/>
</dbReference>
<dbReference type="InterPro" id="IPR011250">
    <property type="entry name" value="OMP/PagP_B-barrel"/>
</dbReference>
<comment type="similarity">
    <text evidence="5">Belongs to the Omp25/RopB family.</text>
</comment>
<organism evidence="8 9">
    <name type="scientific">Rhodoblastus acidophilus</name>
    <name type="common">Rhodopseudomonas acidophila</name>
    <dbReference type="NCBI Taxonomy" id="1074"/>
    <lineage>
        <taxon>Bacteria</taxon>
        <taxon>Pseudomonadati</taxon>
        <taxon>Pseudomonadota</taxon>
        <taxon>Alphaproteobacteria</taxon>
        <taxon>Hyphomicrobiales</taxon>
        <taxon>Rhodoblastaceae</taxon>
        <taxon>Rhodoblastus</taxon>
    </lineage>
</organism>
<evidence type="ECO:0000256" key="3">
    <source>
        <dbReference type="ARBA" id="ARBA00023136"/>
    </source>
</evidence>
<dbReference type="Gene3D" id="2.40.160.20">
    <property type="match status" value="1"/>
</dbReference>
<proteinExistence type="inferred from homology"/>
<gene>
    <name evidence="8" type="ORF">SAMN06265338_101647</name>
</gene>
<feature type="domain" description="Outer membrane protein beta-barrel" evidence="7">
    <location>
        <begin position="37"/>
        <end position="191"/>
    </location>
</feature>
<reference evidence="9" key="1">
    <citation type="submission" date="2017-06" db="EMBL/GenBank/DDBJ databases">
        <authorList>
            <person name="Varghese N."/>
            <person name="Submissions S."/>
        </authorList>
    </citation>
    <scope>NUCLEOTIDE SEQUENCE [LARGE SCALE GENOMIC DNA]</scope>
    <source>
        <strain evidence="9">DSM 137</strain>
    </source>
</reference>
<keyword evidence="4" id="KW-0998">Cell outer membrane</keyword>
<dbReference type="OrthoDB" id="9815357at2"/>
<dbReference type="PANTHER" id="PTHR34001:SF3">
    <property type="entry name" value="BLL7405 PROTEIN"/>
    <property type="match status" value="1"/>
</dbReference>
<dbReference type="PANTHER" id="PTHR34001">
    <property type="entry name" value="BLL7405 PROTEIN"/>
    <property type="match status" value="1"/>
</dbReference>
<evidence type="ECO:0000313" key="8">
    <source>
        <dbReference type="EMBL" id="SNB59647.1"/>
    </source>
</evidence>
<dbReference type="EMBL" id="FYDG01000001">
    <property type="protein sequence ID" value="SNB59647.1"/>
    <property type="molecule type" value="Genomic_DNA"/>
</dbReference>
<dbReference type="InterPro" id="IPR051692">
    <property type="entry name" value="OMP-like"/>
</dbReference>
<feature type="chain" id="PRO_5012645849" evidence="6">
    <location>
        <begin position="21"/>
        <end position="241"/>
    </location>
</feature>
<evidence type="ECO:0000256" key="4">
    <source>
        <dbReference type="ARBA" id="ARBA00023237"/>
    </source>
</evidence>
<feature type="signal peptide" evidence="6">
    <location>
        <begin position="1"/>
        <end position="20"/>
    </location>
</feature>
<sequence>MRNLLLSSVAFTVLAGSAVAADLPSTKSAPVFTPAPAFSWTGVYVGVYGGGAFGDGKSTAVNFGLKTSASPNGGTAGGLVGYNYQFSPNFVIGLEGEGGWQGLESSTTIFGVTTKSSTDYAARIRGRLGYALGNALIFVAGGASFSDLKLSVSSPGANSYAITKDSVGWTIGGGVDYAFTPNWIARVEYLYDEVPSATYGFLSASGLTYDDVRVKSSESTVRAAIIYKFGLPEAAPLVAKY</sequence>
<protein>
    <submittedName>
        <fullName evidence="8">Outer membrane immunogenic protein</fullName>
    </submittedName>
</protein>
<comment type="subcellular location">
    <subcellularLocation>
        <location evidence="1">Cell outer membrane</location>
    </subcellularLocation>
</comment>
<keyword evidence="2 6" id="KW-0732">Signal</keyword>
<dbReference type="RefSeq" id="WP_158255141.1">
    <property type="nucleotide sequence ID" value="NZ_FYDG01000001.1"/>
</dbReference>
<evidence type="ECO:0000259" key="7">
    <source>
        <dbReference type="Pfam" id="PF13505"/>
    </source>
</evidence>
<dbReference type="GO" id="GO:0009279">
    <property type="term" value="C:cell outer membrane"/>
    <property type="evidence" value="ECO:0007669"/>
    <property type="project" value="UniProtKB-SubCell"/>
</dbReference>
<accession>A0A212QK99</accession>
<name>A0A212QK99_RHOAC</name>
<dbReference type="SUPFAM" id="SSF56925">
    <property type="entry name" value="OMPA-like"/>
    <property type="match status" value="1"/>
</dbReference>
<evidence type="ECO:0000256" key="2">
    <source>
        <dbReference type="ARBA" id="ARBA00022729"/>
    </source>
</evidence>
<dbReference type="InterPro" id="IPR027385">
    <property type="entry name" value="Beta-barrel_OMP"/>
</dbReference>